<keyword evidence="2" id="KW-0238">DNA-binding</keyword>
<dbReference type="PANTHER" id="PTHR30146:SF109">
    <property type="entry name" value="HTH-TYPE TRANSCRIPTIONAL REGULATOR GALS"/>
    <property type="match status" value="1"/>
</dbReference>
<evidence type="ECO:0000256" key="2">
    <source>
        <dbReference type="ARBA" id="ARBA00023125"/>
    </source>
</evidence>
<dbReference type="SMART" id="SM00354">
    <property type="entry name" value="HTH_LACI"/>
    <property type="match status" value="1"/>
</dbReference>
<comment type="caution">
    <text evidence="5">The sequence shown here is derived from an EMBL/GenBank/DDBJ whole genome shotgun (WGS) entry which is preliminary data.</text>
</comment>
<dbReference type="Pfam" id="PF00356">
    <property type="entry name" value="LacI"/>
    <property type="match status" value="1"/>
</dbReference>
<keyword evidence="3" id="KW-0804">Transcription</keyword>
<name>A0A916W0C1_9HYPH</name>
<dbReference type="SUPFAM" id="SSF53822">
    <property type="entry name" value="Periplasmic binding protein-like I"/>
    <property type="match status" value="1"/>
</dbReference>
<dbReference type="InterPro" id="IPR028082">
    <property type="entry name" value="Peripla_BP_I"/>
</dbReference>
<keyword evidence="6" id="KW-1185">Reference proteome</keyword>
<dbReference type="Gene3D" id="1.10.260.40">
    <property type="entry name" value="lambda repressor-like DNA-binding domains"/>
    <property type="match status" value="1"/>
</dbReference>
<protein>
    <submittedName>
        <fullName evidence="5">HTH-type transcriptional regulator AglR</fullName>
    </submittedName>
</protein>
<evidence type="ECO:0000313" key="5">
    <source>
        <dbReference type="EMBL" id="GGA56745.1"/>
    </source>
</evidence>
<dbReference type="InterPro" id="IPR000843">
    <property type="entry name" value="HTH_LacI"/>
</dbReference>
<dbReference type="PANTHER" id="PTHR30146">
    <property type="entry name" value="LACI-RELATED TRANSCRIPTIONAL REPRESSOR"/>
    <property type="match status" value="1"/>
</dbReference>
<organism evidence="5 6">
    <name type="scientific">Pelagibacterium lentulum</name>
    <dbReference type="NCBI Taxonomy" id="2029865"/>
    <lineage>
        <taxon>Bacteria</taxon>
        <taxon>Pseudomonadati</taxon>
        <taxon>Pseudomonadota</taxon>
        <taxon>Alphaproteobacteria</taxon>
        <taxon>Hyphomicrobiales</taxon>
        <taxon>Devosiaceae</taxon>
        <taxon>Pelagibacterium</taxon>
    </lineage>
</organism>
<reference evidence="5 6" key="1">
    <citation type="journal article" date="2014" name="Int. J. Syst. Evol. Microbiol.">
        <title>Complete genome sequence of Corynebacterium casei LMG S-19264T (=DSM 44701T), isolated from a smear-ripened cheese.</title>
        <authorList>
            <consortium name="US DOE Joint Genome Institute (JGI-PGF)"/>
            <person name="Walter F."/>
            <person name="Albersmeier A."/>
            <person name="Kalinowski J."/>
            <person name="Ruckert C."/>
        </authorList>
    </citation>
    <scope>NUCLEOTIDE SEQUENCE [LARGE SCALE GENOMIC DNA]</scope>
    <source>
        <strain evidence="5 6">CGMCC 1.15896</strain>
    </source>
</reference>
<evidence type="ECO:0000256" key="1">
    <source>
        <dbReference type="ARBA" id="ARBA00023015"/>
    </source>
</evidence>
<dbReference type="SUPFAM" id="SSF47413">
    <property type="entry name" value="lambda repressor-like DNA-binding domains"/>
    <property type="match status" value="1"/>
</dbReference>
<dbReference type="Pfam" id="PF13377">
    <property type="entry name" value="Peripla_BP_3"/>
    <property type="match status" value="1"/>
</dbReference>
<evidence type="ECO:0000256" key="3">
    <source>
        <dbReference type="ARBA" id="ARBA00023163"/>
    </source>
</evidence>
<accession>A0A916W0C1</accession>
<evidence type="ECO:0000313" key="6">
    <source>
        <dbReference type="Proteomes" id="UP000596977"/>
    </source>
</evidence>
<dbReference type="CDD" id="cd01392">
    <property type="entry name" value="HTH_LacI"/>
    <property type="match status" value="1"/>
</dbReference>
<evidence type="ECO:0000259" key="4">
    <source>
        <dbReference type="PROSITE" id="PS50932"/>
    </source>
</evidence>
<dbReference type="CDD" id="cd20010">
    <property type="entry name" value="PBP1_AglR-like"/>
    <property type="match status" value="1"/>
</dbReference>
<dbReference type="Proteomes" id="UP000596977">
    <property type="component" value="Unassembled WGS sequence"/>
</dbReference>
<feature type="domain" description="HTH lacI-type" evidence="4">
    <location>
        <begin position="2"/>
        <end position="56"/>
    </location>
</feature>
<dbReference type="InterPro" id="IPR046335">
    <property type="entry name" value="LacI/GalR-like_sensor"/>
</dbReference>
<sequence>MTTLRQLAEHLGLSPATVSRALNGFPEVGAKTRARVIAAAEKFNYRPNLTAKKLATGKSGMVGIIFRAARSLMVDPHFLEYLAGLSMGLAERELDLILRHAPPGAQLQSYERLINSGLVDGLVIAAPELDDPRIAMLMENDFPFVVHGHIGDHPSYAFYDIDNLDAFSRATQLLLALGHRRIAFLNGAEGMAFSMQREAAFQAALAAEGIGVPELFVNHSEMSEDLGYQCAVKWLHEEKAPTAILCSSTLLALGAMRAAGEAGLTVGKDISIIAHDDVLPHLRAEHFLPALTVTRAPIRDAGFALAEMIHRRIDGEAPEMMQTIAPVDLIVRGSTGAVPPDAGEPWL</sequence>
<gene>
    <name evidence="5" type="primary">aglR</name>
    <name evidence="5" type="ORF">GCM10011499_28660</name>
</gene>
<dbReference type="AlphaFoldDB" id="A0A916W0C1"/>
<dbReference type="RefSeq" id="WP_164734946.1">
    <property type="nucleotide sequence ID" value="NZ_BMKB01000004.1"/>
</dbReference>
<dbReference type="InterPro" id="IPR010982">
    <property type="entry name" value="Lambda_DNA-bd_dom_sf"/>
</dbReference>
<dbReference type="PROSITE" id="PS50932">
    <property type="entry name" value="HTH_LACI_2"/>
    <property type="match status" value="1"/>
</dbReference>
<dbReference type="Gene3D" id="3.40.50.2300">
    <property type="match status" value="2"/>
</dbReference>
<dbReference type="GO" id="GO:0000976">
    <property type="term" value="F:transcription cis-regulatory region binding"/>
    <property type="evidence" value="ECO:0007669"/>
    <property type="project" value="TreeGrafter"/>
</dbReference>
<dbReference type="GO" id="GO:0003700">
    <property type="term" value="F:DNA-binding transcription factor activity"/>
    <property type="evidence" value="ECO:0007669"/>
    <property type="project" value="TreeGrafter"/>
</dbReference>
<proteinExistence type="predicted"/>
<keyword evidence="1" id="KW-0805">Transcription regulation</keyword>
<dbReference type="EMBL" id="BMKB01000004">
    <property type="protein sequence ID" value="GGA56745.1"/>
    <property type="molecule type" value="Genomic_DNA"/>
</dbReference>